<dbReference type="PANTHER" id="PTHR12154:SF4">
    <property type="entry name" value="UDP-N-ACETYLGLUCOSAMINE TRANSFERASE SUBUNIT ALG14 HOMOLOG"/>
    <property type="match status" value="1"/>
</dbReference>
<keyword evidence="4" id="KW-1133">Transmembrane helix</keyword>
<reference evidence="6" key="1">
    <citation type="journal article" date="2014" name="Front. Microbiol.">
        <title>High frequency of phylogenetically diverse reductive dehalogenase-homologous genes in deep subseafloor sedimentary metagenomes.</title>
        <authorList>
            <person name="Kawai M."/>
            <person name="Futagami T."/>
            <person name="Toyoda A."/>
            <person name="Takaki Y."/>
            <person name="Nishi S."/>
            <person name="Hori S."/>
            <person name="Arai W."/>
            <person name="Tsubouchi T."/>
            <person name="Morono Y."/>
            <person name="Uchiyama I."/>
            <person name="Ito T."/>
            <person name="Fujiyama A."/>
            <person name="Inagaki F."/>
            <person name="Takami H."/>
        </authorList>
    </citation>
    <scope>NUCLEOTIDE SEQUENCE</scope>
    <source>
        <strain evidence="6">Expedition CK06-06</strain>
    </source>
</reference>
<comment type="subcellular location">
    <subcellularLocation>
        <location evidence="1">Endoplasmic reticulum membrane</location>
        <topology evidence="1">Single-pass membrane protein</topology>
    </subcellularLocation>
</comment>
<dbReference type="PANTHER" id="PTHR12154">
    <property type="entry name" value="GLYCOSYL TRANSFERASE-RELATED"/>
    <property type="match status" value="1"/>
</dbReference>
<sequence>LRQLIVLLRARPRAILSTGSNIAVPVSVFGRLMGVKAIHIETGSRVHTMSATGKLMYRIANRFFVQWESLQDDYPQAIYAGRLL</sequence>
<dbReference type="Pfam" id="PF08660">
    <property type="entry name" value="Alg14"/>
    <property type="match status" value="1"/>
</dbReference>
<keyword evidence="5" id="KW-0472">Membrane</keyword>
<dbReference type="SUPFAM" id="SSF53756">
    <property type="entry name" value="UDP-Glycosyltransferase/glycogen phosphorylase"/>
    <property type="match status" value="1"/>
</dbReference>
<dbReference type="GO" id="GO:0043541">
    <property type="term" value="C:UDP-N-acetylglucosamine transferase complex"/>
    <property type="evidence" value="ECO:0007669"/>
    <property type="project" value="TreeGrafter"/>
</dbReference>
<evidence type="ECO:0000313" key="6">
    <source>
        <dbReference type="EMBL" id="GAG00360.1"/>
    </source>
</evidence>
<organism evidence="6">
    <name type="scientific">marine sediment metagenome</name>
    <dbReference type="NCBI Taxonomy" id="412755"/>
    <lineage>
        <taxon>unclassified sequences</taxon>
        <taxon>metagenomes</taxon>
        <taxon>ecological metagenomes</taxon>
    </lineage>
</organism>
<accession>X0U465</accession>
<dbReference type="Gene3D" id="3.40.50.2000">
    <property type="entry name" value="Glycogen Phosphorylase B"/>
    <property type="match status" value="1"/>
</dbReference>
<name>X0U465_9ZZZZ</name>
<gene>
    <name evidence="6" type="ORF">S01H1_39645</name>
</gene>
<evidence type="ECO:0000256" key="2">
    <source>
        <dbReference type="ARBA" id="ARBA00022692"/>
    </source>
</evidence>
<evidence type="ECO:0000256" key="4">
    <source>
        <dbReference type="ARBA" id="ARBA00022989"/>
    </source>
</evidence>
<protein>
    <submittedName>
        <fullName evidence="6">Uncharacterized protein</fullName>
    </submittedName>
</protein>
<dbReference type="GO" id="GO:0006488">
    <property type="term" value="P:dolichol-linked oligosaccharide biosynthetic process"/>
    <property type="evidence" value="ECO:0007669"/>
    <property type="project" value="InterPro"/>
</dbReference>
<dbReference type="GO" id="GO:0004577">
    <property type="term" value="F:N-acetylglucosaminyldiphosphodolichol N-acetylglucosaminyltransferase activity"/>
    <property type="evidence" value="ECO:0007669"/>
    <property type="project" value="TreeGrafter"/>
</dbReference>
<dbReference type="EMBL" id="BARS01025044">
    <property type="protein sequence ID" value="GAG00360.1"/>
    <property type="molecule type" value="Genomic_DNA"/>
</dbReference>
<evidence type="ECO:0000256" key="3">
    <source>
        <dbReference type="ARBA" id="ARBA00022824"/>
    </source>
</evidence>
<dbReference type="AlphaFoldDB" id="X0U465"/>
<keyword evidence="3" id="KW-0256">Endoplasmic reticulum</keyword>
<proteinExistence type="predicted"/>
<keyword evidence="2" id="KW-0812">Transmembrane</keyword>
<evidence type="ECO:0000256" key="5">
    <source>
        <dbReference type="ARBA" id="ARBA00023136"/>
    </source>
</evidence>
<comment type="caution">
    <text evidence="6">The sequence shown here is derived from an EMBL/GenBank/DDBJ whole genome shotgun (WGS) entry which is preliminary data.</text>
</comment>
<dbReference type="InterPro" id="IPR013969">
    <property type="entry name" value="Oligosacch_biosynth_Alg14"/>
</dbReference>
<feature type="non-terminal residue" evidence="6">
    <location>
        <position position="1"/>
    </location>
</feature>
<evidence type="ECO:0000256" key="1">
    <source>
        <dbReference type="ARBA" id="ARBA00004389"/>
    </source>
</evidence>